<comment type="caution">
    <text evidence="1">The sequence shown here is derived from an EMBL/GenBank/DDBJ whole genome shotgun (WGS) entry which is preliminary data.</text>
</comment>
<gene>
    <name evidence="1" type="ORF">FCALED_LOCUS5836</name>
</gene>
<dbReference type="EMBL" id="CAJVPQ010001313">
    <property type="protein sequence ID" value="CAG8545125.1"/>
    <property type="molecule type" value="Genomic_DNA"/>
</dbReference>
<sequence>MIENTQIKIDVESHFNEGSTIRRSIFYTELSPSIDFSNNAFQFELDYAMIVSNKEEVHANLIYNDNLNPSIRSFKSIVKRIENFSNNDDIQNLGCSLILHSHHRNLSRNLCIKIRAAEFVKIVAIENTGKKVGFTYT</sequence>
<evidence type="ECO:0000313" key="1">
    <source>
        <dbReference type="EMBL" id="CAG8545125.1"/>
    </source>
</evidence>
<dbReference type="Proteomes" id="UP000789570">
    <property type="component" value="Unassembled WGS sequence"/>
</dbReference>
<dbReference type="AlphaFoldDB" id="A0A9N9AYW4"/>
<proteinExistence type="predicted"/>
<name>A0A9N9AYW4_9GLOM</name>
<evidence type="ECO:0000313" key="2">
    <source>
        <dbReference type="Proteomes" id="UP000789570"/>
    </source>
</evidence>
<keyword evidence="2" id="KW-1185">Reference proteome</keyword>
<organism evidence="1 2">
    <name type="scientific">Funneliformis caledonium</name>
    <dbReference type="NCBI Taxonomy" id="1117310"/>
    <lineage>
        <taxon>Eukaryota</taxon>
        <taxon>Fungi</taxon>
        <taxon>Fungi incertae sedis</taxon>
        <taxon>Mucoromycota</taxon>
        <taxon>Glomeromycotina</taxon>
        <taxon>Glomeromycetes</taxon>
        <taxon>Glomerales</taxon>
        <taxon>Glomeraceae</taxon>
        <taxon>Funneliformis</taxon>
    </lineage>
</organism>
<reference evidence="1" key="1">
    <citation type="submission" date="2021-06" db="EMBL/GenBank/DDBJ databases">
        <authorList>
            <person name="Kallberg Y."/>
            <person name="Tangrot J."/>
            <person name="Rosling A."/>
        </authorList>
    </citation>
    <scope>NUCLEOTIDE SEQUENCE</scope>
    <source>
        <strain evidence="1">UK204</strain>
    </source>
</reference>
<accession>A0A9N9AYW4</accession>
<protein>
    <submittedName>
        <fullName evidence="1">12995_t:CDS:1</fullName>
    </submittedName>
</protein>